<name>A0AAV2FZ62_9ROSI</name>
<evidence type="ECO:0000313" key="1">
    <source>
        <dbReference type="EMBL" id="CAL1402665.1"/>
    </source>
</evidence>
<dbReference type="EMBL" id="OZ034820">
    <property type="protein sequence ID" value="CAL1402665.1"/>
    <property type="molecule type" value="Genomic_DNA"/>
</dbReference>
<dbReference type="AlphaFoldDB" id="A0AAV2FZ62"/>
<dbReference type="Proteomes" id="UP001497516">
    <property type="component" value="Chromosome 7"/>
</dbReference>
<protein>
    <submittedName>
        <fullName evidence="1">Uncharacterized protein</fullName>
    </submittedName>
</protein>
<sequence>MRAPQQRFHLPINQSHTLGTSQKFLNNGLFAKKLSRLSINQSHTLGKAKHPSTRNFSRQEKTIPIIYQLDSYLGGKPKILKMELPMTKAIS</sequence>
<organism evidence="1 2">
    <name type="scientific">Linum trigynum</name>
    <dbReference type="NCBI Taxonomy" id="586398"/>
    <lineage>
        <taxon>Eukaryota</taxon>
        <taxon>Viridiplantae</taxon>
        <taxon>Streptophyta</taxon>
        <taxon>Embryophyta</taxon>
        <taxon>Tracheophyta</taxon>
        <taxon>Spermatophyta</taxon>
        <taxon>Magnoliopsida</taxon>
        <taxon>eudicotyledons</taxon>
        <taxon>Gunneridae</taxon>
        <taxon>Pentapetalae</taxon>
        <taxon>rosids</taxon>
        <taxon>fabids</taxon>
        <taxon>Malpighiales</taxon>
        <taxon>Linaceae</taxon>
        <taxon>Linum</taxon>
    </lineage>
</organism>
<reference evidence="1 2" key="1">
    <citation type="submission" date="2024-04" db="EMBL/GenBank/DDBJ databases">
        <authorList>
            <person name="Fracassetti M."/>
        </authorList>
    </citation>
    <scope>NUCLEOTIDE SEQUENCE [LARGE SCALE GENOMIC DNA]</scope>
</reference>
<keyword evidence="2" id="KW-1185">Reference proteome</keyword>
<accession>A0AAV2FZ62</accession>
<proteinExistence type="predicted"/>
<evidence type="ECO:0000313" key="2">
    <source>
        <dbReference type="Proteomes" id="UP001497516"/>
    </source>
</evidence>
<gene>
    <name evidence="1" type="ORF">LTRI10_LOCUS42651</name>
</gene>